<accession>A0A410RNH1</accession>
<evidence type="ECO:0000256" key="1">
    <source>
        <dbReference type="SAM" id="MobiDB-lite"/>
    </source>
</evidence>
<proteinExistence type="predicted"/>
<gene>
    <name evidence="2" type="ORF">EJ065_1797</name>
</gene>
<evidence type="ECO:0008006" key="4">
    <source>
        <dbReference type="Google" id="ProtNLM"/>
    </source>
</evidence>
<feature type="region of interest" description="Disordered" evidence="1">
    <location>
        <begin position="377"/>
        <end position="397"/>
    </location>
</feature>
<dbReference type="AlphaFoldDB" id="A0A410RNH1"/>
<reference evidence="2 3" key="1">
    <citation type="submission" date="2018-12" db="EMBL/GenBank/DDBJ databases">
        <title>Complete Genome Sequence of the Corallopyronin A producing Myxobacterium Corallococcus coralloides B035.</title>
        <authorList>
            <person name="Bouhired S.M."/>
            <person name="Rupp O."/>
            <person name="Blom J."/>
            <person name="Schaeberle T.F."/>
            <person name="Kehraus S."/>
            <person name="Schiefer A."/>
            <person name="Pfarr K."/>
            <person name="Goesmann A."/>
            <person name="Hoerauf A."/>
            <person name="Koenig G.M."/>
        </authorList>
    </citation>
    <scope>NUCLEOTIDE SEQUENCE [LARGE SCALE GENOMIC DNA]</scope>
    <source>
        <strain evidence="2 3">B035</strain>
    </source>
</reference>
<name>A0A410RNH1_CORCK</name>
<dbReference type="Proteomes" id="UP000288758">
    <property type="component" value="Chromosome"/>
</dbReference>
<evidence type="ECO:0000313" key="2">
    <source>
        <dbReference type="EMBL" id="QAT83395.1"/>
    </source>
</evidence>
<sequence>MADTPVPEIIFEPGLPGCGRRVVRGLPRPLPDVGNDFDWQVRDFDGFRRFMMEELAARFPERQRWTAADIEVVLVELLSAVLDQLSDMADRVAAESFLETARRPESVRRLLRLIGYDAERMAFAAGDIRTNPAADGEGARAELEQAWAANPFLMEAARRAGPRELHVQRRMVTVEDYGGMLEEHPLVRHAQASLEWGGSWTVVRVAIIGGNDRVLDAVEGTSAAATTPADLRKRVERFHIERGLDAPHWPDTTLRTLLGGYVETYRMMGQEVQLQDAVPVGIQLAFTVQVGPDYFQSEVRSAVEQALGRGPGGFFEPGRLRFGEDVNASDLIQTLTALEGVETVQLDQLKRFGARYLDQVATGRILLKGTELATCDNDPAHPERGSYTLNLQGGRRG</sequence>
<dbReference type="EMBL" id="CP034669">
    <property type="protein sequence ID" value="QAT83395.1"/>
    <property type="molecule type" value="Genomic_DNA"/>
</dbReference>
<dbReference type="RefSeq" id="WP_128795554.1">
    <property type="nucleotide sequence ID" value="NZ_CP034669.1"/>
</dbReference>
<organism evidence="2 3">
    <name type="scientific">Corallococcus coralloides</name>
    <name type="common">Myxococcus coralloides</name>
    <dbReference type="NCBI Taxonomy" id="184914"/>
    <lineage>
        <taxon>Bacteria</taxon>
        <taxon>Pseudomonadati</taxon>
        <taxon>Myxococcota</taxon>
        <taxon>Myxococcia</taxon>
        <taxon>Myxococcales</taxon>
        <taxon>Cystobacterineae</taxon>
        <taxon>Myxococcaceae</taxon>
        <taxon>Corallococcus</taxon>
    </lineage>
</organism>
<protein>
    <recommendedName>
        <fullName evidence="4">Baseplate protein J-like domain-containing protein</fullName>
    </recommendedName>
</protein>
<evidence type="ECO:0000313" key="3">
    <source>
        <dbReference type="Proteomes" id="UP000288758"/>
    </source>
</evidence>